<evidence type="ECO:0000256" key="2">
    <source>
        <dbReference type="ARBA" id="ARBA00022692"/>
    </source>
</evidence>
<comment type="subcellular location">
    <subcellularLocation>
        <location evidence="1">Endomembrane system</location>
        <topology evidence="1">Multi-pass membrane protein</topology>
    </subcellularLocation>
</comment>
<dbReference type="EMBL" id="UYYG01000002">
    <property type="protein sequence ID" value="VDN50340.1"/>
    <property type="molecule type" value="Genomic_DNA"/>
</dbReference>
<evidence type="ECO:0000313" key="8">
    <source>
        <dbReference type="Proteomes" id="UP000274756"/>
    </source>
</evidence>
<dbReference type="InterPro" id="IPR051115">
    <property type="entry name" value="LAPTM_transporter"/>
</dbReference>
<evidence type="ECO:0000256" key="4">
    <source>
        <dbReference type="ARBA" id="ARBA00023136"/>
    </source>
</evidence>
<evidence type="ECO:0000256" key="3">
    <source>
        <dbReference type="ARBA" id="ARBA00022989"/>
    </source>
</evidence>
<proteinExistence type="predicted"/>
<feature type="transmembrane region" description="Helical" evidence="5">
    <location>
        <begin position="86"/>
        <end position="108"/>
    </location>
</feature>
<evidence type="ECO:0000313" key="7">
    <source>
        <dbReference type="Proteomes" id="UP000038040"/>
    </source>
</evidence>
<reference evidence="6 8" key="2">
    <citation type="submission" date="2018-11" db="EMBL/GenBank/DDBJ databases">
        <authorList>
            <consortium name="Pathogen Informatics"/>
        </authorList>
    </citation>
    <scope>NUCLEOTIDE SEQUENCE [LARGE SCALE GENOMIC DNA]</scope>
</reference>
<sequence length="234" mass="26451">MTKASLPLSQDIGRSMGEIDALWDENADKYKCCCRSLHVTRASLFIAYAQMLVTFVFAIFFSFYYIQAINGHLSADHWINQLGDRYISSMIFAISIQLVLVLLLIYGIRSDRRSFLVPFIIFASIAIMLGFAQLAHDFFGFICGSTQQRTIYQNNQFFSHLIGTLVHMWCVAVVWRCHGFLGDKKVARQIGEQLSATHVAFHYGNIPYGYIGMPQPPPYADTVLSADKQPLTIA</sequence>
<evidence type="ECO:0000256" key="1">
    <source>
        <dbReference type="ARBA" id="ARBA00004127"/>
    </source>
</evidence>
<feature type="transmembrane region" description="Helical" evidence="5">
    <location>
        <begin position="156"/>
        <end position="175"/>
    </location>
</feature>
<reference evidence="9" key="1">
    <citation type="submission" date="2017-02" db="UniProtKB">
        <authorList>
            <consortium name="WormBaseParasite"/>
        </authorList>
    </citation>
    <scope>IDENTIFICATION</scope>
</reference>
<dbReference type="PANTHER" id="PTHR12479">
    <property type="entry name" value="LYSOSOMAL-ASSOCIATED TRANSMEMBRANE PROTEIN"/>
    <property type="match status" value="1"/>
</dbReference>
<feature type="transmembrane region" description="Helical" evidence="5">
    <location>
        <begin position="45"/>
        <end position="66"/>
    </location>
</feature>
<evidence type="ECO:0000256" key="5">
    <source>
        <dbReference type="SAM" id="Phobius"/>
    </source>
</evidence>
<dbReference type="GO" id="GO:0005765">
    <property type="term" value="C:lysosomal membrane"/>
    <property type="evidence" value="ECO:0007669"/>
    <property type="project" value="TreeGrafter"/>
</dbReference>
<dbReference type="AlphaFoldDB" id="A0A0N4U8R1"/>
<keyword evidence="2 5" id="KW-0812">Transmembrane</keyword>
<keyword evidence="3 5" id="KW-1133">Transmembrane helix</keyword>
<keyword evidence="8" id="KW-1185">Reference proteome</keyword>
<keyword evidence="4 5" id="KW-0472">Membrane</keyword>
<dbReference type="WBParaSite" id="DME_0000344701-mRNA-1">
    <property type="protein sequence ID" value="DME_0000344701-mRNA-1"/>
    <property type="gene ID" value="DME_0000344701"/>
</dbReference>
<dbReference type="Proteomes" id="UP000038040">
    <property type="component" value="Unplaced"/>
</dbReference>
<protein>
    <submittedName>
        <fullName evidence="6 9">Uncharacterized protein</fullName>
    </submittedName>
</protein>
<evidence type="ECO:0000313" key="6">
    <source>
        <dbReference type="EMBL" id="VDN50340.1"/>
    </source>
</evidence>
<dbReference type="OrthoDB" id="5801335at2759"/>
<organism evidence="7 9">
    <name type="scientific">Dracunculus medinensis</name>
    <name type="common">Guinea worm</name>
    <dbReference type="NCBI Taxonomy" id="318479"/>
    <lineage>
        <taxon>Eukaryota</taxon>
        <taxon>Metazoa</taxon>
        <taxon>Ecdysozoa</taxon>
        <taxon>Nematoda</taxon>
        <taxon>Chromadorea</taxon>
        <taxon>Rhabditida</taxon>
        <taxon>Spirurina</taxon>
        <taxon>Dracunculoidea</taxon>
        <taxon>Dracunculidae</taxon>
        <taxon>Dracunculus</taxon>
    </lineage>
</organism>
<dbReference type="PANTHER" id="PTHR12479:SF13">
    <property type="entry name" value="DUF4149 DOMAIN-CONTAINING PROTEIN"/>
    <property type="match status" value="1"/>
</dbReference>
<evidence type="ECO:0000313" key="9">
    <source>
        <dbReference type="WBParaSite" id="DME_0000344701-mRNA-1"/>
    </source>
</evidence>
<dbReference type="Proteomes" id="UP000274756">
    <property type="component" value="Unassembled WGS sequence"/>
</dbReference>
<dbReference type="GO" id="GO:0012505">
    <property type="term" value="C:endomembrane system"/>
    <property type="evidence" value="ECO:0007669"/>
    <property type="project" value="UniProtKB-SubCell"/>
</dbReference>
<gene>
    <name evidence="6" type="ORF">DME_LOCUS313</name>
</gene>
<accession>A0A0N4U8R1</accession>
<name>A0A0N4U8R1_DRAME</name>
<feature type="transmembrane region" description="Helical" evidence="5">
    <location>
        <begin position="115"/>
        <end position="136"/>
    </location>
</feature>